<dbReference type="SUPFAM" id="SSF51905">
    <property type="entry name" value="FAD/NAD(P)-binding domain"/>
    <property type="match status" value="1"/>
</dbReference>
<gene>
    <name evidence="6" type="ORF">LOSG293_140090</name>
</gene>
<evidence type="ECO:0000259" key="5">
    <source>
        <dbReference type="Pfam" id="PF01266"/>
    </source>
</evidence>
<evidence type="ECO:0000313" key="7">
    <source>
        <dbReference type="Proteomes" id="UP000028700"/>
    </source>
</evidence>
<sequence length="372" mass="40641">MTQKVAIIGGGIVGATVAYYLSQLPGHEQQEVTLYDDGTGQATKAAAGIISPWLSKRRNKQWYELAKRGAELLPQLAREANFDNEVYQQTGTIITRTDEADLDALYLLAEKRRTETAQMGEVLKLSAEEVAQRIPLLTNAQPGVFVSGGARLDGSKYIDALLKIATNRNLTIKQQRVTLNSDGNVMMGSKLERFDRVVVATGAWMKETLKPLDIDVDVRPQKGQLIELSVKNIESHQVMPVLMPEGERDFIPFGNGQLVVGATHEDDATFNLEATGEAKDDLFRSAKQMIADLTIDKVTGMRVGTRGYTSDFAPFFGPIPFFNKVMVAGGLGSSGLTTGPIIGKLLAGSVIFGGQPDWSKFEKDINLYISKK</sequence>
<dbReference type="Gene3D" id="3.30.9.10">
    <property type="entry name" value="D-Amino Acid Oxidase, subunit A, domain 2"/>
    <property type="match status" value="1"/>
</dbReference>
<name>A0A081BIK2_9LACO</name>
<dbReference type="Gene3D" id="3.50.50.60">
    <property type="entry name" value="FAD/NAD(P)-binding domain"/>
    <property type="match status" value="1"/>
</dbReference>
<accession>A0A081BIK2</accession>
<dbReference type="Proteomes" id="UP000028700">
    <property type="component" value="Unassembled WGS sequence"/>
</dbReference>
<evidence type="ECO:0000256" key="2">
    <source>
        <dbReference type="ARBA" id="ARBA00009410"/>
    </source>
</evidence>
<evidence type="ECO:0000256" key="1">
    <source>
        <dbReference type="ARBA" id="ARBA00001974"/>
    </source>
</evidence>
<comment type="caution">
    <text evidence="6">The sequence shown here is derived from an EMBL/GenBank/DDBJ whole genome shotgun (WGS) entry which is preliminary data.</text>
</comment>
<dbReference type="PANTHER" id="PTHR13847">
    <property type="entry name" value="SARCOSINE DEHYDROGENASE-RELATED"/>
    <property type="match status" value="1"/>
</dbReference>
<dbReference type="GO" id="GO:0005737">
    <property type="term" value="C:cytoplasm"/>
    <property type="evidence" value="ECO:0007669"/>
    <property type="project" value="TreeGrafter"/>
</dbReference>
<dbReference type="PANTHER" id="PTHR13847:SF286">
    <property type="entry name" value="D-AMINO ACID DEHYDROGENASE"/>
    <property type="match status" value="1"/>
</dbReference>
<dbReference type="STRING" id="1291743.LOSG293_140090"/>
<reference evidence="6" key="1">
    <citation type="journal article" date="2014" name="Genome Announc.">
        <title>Draft Genome Sequence of Lactobacillus oryzae Strain SG293T.</title>
        <authorList>
            <person name="Tanizawa Y."/>
            <person name="Fujisawa T."/>
            <person name="Mochizuki T."/>
            <person name="Kaminuma E."/>
            <person name="Nakamura Y."/>
            <person name="Tohno M."/>
        </authorList>
    </citation>
    <scope>NUCLEOTIDE SEQUENCE [LARGE SCALE GENOMIC DNA]</scope>
    <source>
        <strain evidence="6">SG293</strain>
    </source>
</reference>
<dbReference type="eggNOG" id="COG0665">
    <property type="taxonomic scope" value="Bacteria"/>
</dbReference>
<dbReference type="SUPFAM" id="SSF54373">
    <property type="entry name" value="FAD-linked reductases, C-terminal domain"/>
    <property type="match status" value="1"/>
</dbReference>
<evidence type="ECO:0000256" key="4">
    <source>
        <dbReference type="ARBA" id="ARBA00023002"/>
    </source>
</evidence>
<dbReference type="OrthoDB" id="9805337at2"/>
<dbReference type="InterPro" id="IPR036188">
    <property type="entry name" value="FAD/NAD-bd_sf"/>
</dbReference>
<keyword evidence="3" id="KW-0285">Flavoprotein</keyword>
<dbReference type="Pfam" id="PF01266">
    <property type="entry name" value="DAO"/>
    <property type="match status" value="1"/>
</dbReference>
<dbReference type="GO" id="GO:0016491">
    <property type="term" value="F:oxidoreductase activity"/>
    <property type="evidence" value="ECO:0007669"/>
    <property type="project" value="UniProtKB-KW"/>
</dbReference>
<proteinExistence type="inferred from homology"/>
<dbReference type="RefSeq" id="WP_034527681.1">
    <property type="nucleotide sequence ID" value="NZ_BBJM01000014.1"/>
</dbReference>
<keyword evidence="4" id="KW-0560">Oxidoreductase</keyword>
<evidence type="ECO:0000313" key="6">
    <source>
        <dbReference type="EMBL" id="GAK47870.1"/>
    </source>
</evidence>
<keyword evidence="7" id="KW-1185">Reference proteome</keyword>
<dbReference type="EMBL" id="BBJM01000014">
    <property type="protein sequence ID" value="GAK47870.1"/>
    <property type="molecule type" value="Genomic_DNA"/>
</dbReference>
<organism evidence="6 7">
    <name type="scientific">Secundilactobacillus oryzae JCM 18671</name>
    <dbReference type="NCBI Taxonomy" id="1291743"/>
    <lineage>
        <taxon>Bacteria</taxon>
        <taxon>Bacillati</taxon>
        <taxon>Bacillota</taxon>
        <taxon>Bacilli</taxon>
        <taxon>Lactobacillales</taxon>
        <taxon>Lactobacillaceae</taxon>
        <taxon>Secundilactobacillus</taxon>
    </lineage>
</organism>
<comment type="similarity">
    <text evidence="2">Belongs to the DadA oxidoreductase family.</text>
</comment>
<protein>
    <submittedName>
        <fullName evidence="6">Glycine/D-amino acid oxidase</fullName>
    </submittedName>
</protein>
<feature type="domain" description="FAD dependent oxidoreductase" evidence="5">
    <location>
        <begin position="4"/>
        <end position="347"/>
    </location>
</feature>
<dbReference type="InterPro" id="IPR006076">
    <property type="entry name" value="FAD-dep_OxRdtase"/>
</dbReference>
<dbReference type="AlphaFoldDB" id="A0A081BIK2"/>
<comment type="cofactor">
    <cofactor evidence="1">
        <name>FAD</name>
        <dbReference type="ChEBI" id="CHEBI:57692"/>
    </cofactor>
</comment>
<evidence type="ECO:0000256" key="3">
    <source>
        <dbReference type="ARBA" id="ARBA00022630"/>
    </source>
</evidence>